<dbReference type="RefSeq" id="WP_171084160.1">
    <property type="nucleotide sequence ID" value="NZ_BNBU01000001.1"/>
</dbReference>
<evidence type="ECO:0000313" key="3">
    <source>
        <dbReference type="Proteomes" id="UP000587462"/>
    </source>
</evidence>
<dbReference type="Proteomes" id="UP000587462">
    <property type="component" value="Unassembled WGS sequence"/>
</dbReference>
<keyword evidence="3" id="KW-1185">Reference proteome</keyword>
<dbReference type="AlphaFoldDB" id="A0A7Y7E8S3"/>
<feature type="transmembrane region" description="Helical" evidence="1">
    <location>
        <begin position="55"/>
        <end position="79"/>
    </location>
</feature>
<comment type="caution">
    <text evidence="2">The sequence shown here is derived from an EMBL/GenBank/DDBJ whole genome shotgun (WGS) entry which is preliminary data.</text>
</comment>
<name>A0A7Y7E8S3_STRMO</name>
<sequence length="374" mass="39910">MTNNPGRPALPVARRRRIEGRSARVSRRVGTVATVLAGTGVLSLVLYATRCAEPLSVIGAGLLVTGAVAAVGAGLGFLFGVPRALAAQPEGTPPQEEARPAYAANTNLEQVSDWLTKLLIGAGLTQLDSLARLFKRLCRDLAPGFGARADSAVFAGALTVEFLILGFLSGWLVTRLLLASALSEADSKALQSFVEAETLSDRGRHDEADTLRALALEQLGSPQREAQRYDELRRRLPSGSHRTIQLQAVVDAARASARDSGLGPEQVKEFFGRGSEGERVYALALMQGAPDPAHLDAVLDSLTRSRSAFEQYQSLVAAELLTPYLAQPERNRLAAALRTQLAPGGFVARSSERSRLAERILRVLETADEAEPGA</sequence>
<reference evidence="2 3" key="1">
    <citation type="submission" date="2020-04" db="EMBL/GenBank/DDBJ databases">
        <title>Draft Genome Sequence of Streptomyces morookaense DSM 40503, an 8-azaguanine-producing strain.</title>
        <authorList>
            <person name="Qi J."/>
            <person name="Gao J.-M."/>
        </authorList>
    </citation>
    <scope>NUCLEOTIDE SEQUENCE [LARGE SCALE GENOMIC DNA]</scope>
    <source>
        <strain evidence="2 3">DSM 40503</strain>
    </source>
</reference>
<accession>A0A7Y7E8S3</accession>
<keyword evidence="1" id="KW-0812">Transmembrane</keyword>
<evidence type="ECO:0000256" key="1">
    <source>
        <dbReference type="SAM" id="Phobius"/>
    </source>
</evidence>
<evidence type="ECO:0000313" key="2">
    <source>
        <dbReference type="EMBL" id="NVK80340.1"/>
    </source>
</evidence>
<gene>
    <name evidence="2" type="ORF">HG542_22155</name>
</gene>
<protein>
    <submittedName>
        <fullName evidence="2">Uncharacterized protein</fullName>
    </submittedName>
</protein>
<feature type="transmembrane region" description="Helical" evidence="1">
    <location>
        <begin position="25"/>
        <end position="49"/>
    </location>
</feature>
<proteinExistence type="predicted"/>
<feature type="transmembrane region" description="Helical" evidence="1">
    <location>
        <begin position="152"/>
        <end position="173"/>
    </location>
</feature>
<keyword evidence="1" id="KW-0472">Membrane</keyword>
<dbReference type="EMBL" id="JABBXF010000051">
    <property type="protein sequence ID" value="NVK80340.1"/>
    <property type="molecule type" value="Genomic_DNA"/>
</dbReference>
<keyword evidence="1" id="KW-1133">Transmembrane helix</keyword>
<organism evidence="2 3">
    <name type="scientific">Streptomyces morookaense</name>
    <name type="common">Streptoverticillium morookaense</name>
    <dbReference type="NCBI Taxonomy" id="1970"/>
    <lineage>
        <taxon>Bacteria</taxon>
        <taxon>Bacillati</taxon>
        <taxon>Actinomycetota</taxon>
        <taxon>Actinomycetes</taxon>
        <taxon>Kitasatosporales</taxon>
        <taxon>Streptomycetaceae</taxon>
        <taxon>Streptomyces</taxon>
    </lineage>
</organism>